<evidence type="ECO:0000256" key="2">
    <source>
        <dbReference type="ARBA" id="ARBA00022676"/>
    </source>
</evidence>
<gene>
    <name evidence="6" type="ORF">ACFYTF_18835</name>
</gene>
<dbReference type="SUPFAM" id="SSF53756">
    <property type="entry name" value="UDP-Glycosyltransferase/glycogen phosphorylase"/>
    <property type="match status" value="1"/>
</dbReference>
<dbReference type="PROSITE" id="PS00375">
    <property type="entry name" value="UDPGT"/>
    <property type="match status" value="1"/>
</dbReference>
<protein>
    <submittedName>
        <fullName evidence="6">Glycosyltransferase</fullName>
    </submittedName>
</protein>
<dbReference type="InterPro" id="IPR035595">
    <property type="entry name" value="UDP_glycos_trans_CS"/>
</dbReference>
<evidence type="ECO:0000259" key="4">
    <source>
        <dbReference type="Pfam" id="PF06722"/>
    </source>
</evidence>
<dbReference type="InterPro" id="IPR048284">
    <property type="entry name" value="EryCIII-like_N"/>
</dbReference>
<accession>A0ABW6PRN9</accession>
<dbReference type="InterPro" id="IPR010610">
    <property type="entry name" value="EryCIII-like_C"/>
</dbReference>
<dbReference type="Gene3D" id="3.40.50.2000">
    <property type="entry name" value="Glycogen Phosphorylase B"/>
    <property type="match status" value="2"/>
</dbReference>
<sequence>MSRVLFVGMPLLGHLFPMLPLAGLLRARGHTVAVATGAGPCAVLGRDLPVLEVGPPIDHVRAALRGLAAHPVLAVRSARGMADARGGAHVFAVTNRPLLAPLTRAASAFAPDVIVHEPFAAAAAIVAERLGVPTVLHNIAFDDAREIRRELLAVLGHPDLPEPETISVAPPSMVGVPGLPMRFTPYALPGDEVPEPLRAPPRRPRLLVTRSTMLGDGPDAMLRAVLRAAPGLDADIVVVRPDRAVQRARRLPPNVSTTGWLPLAEALRTATALVGHGGAGSVYAALCAGVPQLVTPAPGDRAWNARLVARRGAGLAVPARRITAARLHRLLHDPQLVLGARAVAAEIAAMPDPSAVADRLFPGVADRPAPG</sequence>
<dbReference type="InterPro" id="IPR050426">
    <property type="entry name" value="Glycosyltransferase_28"/>
</dbReference>
<comment type="caution">
    <text evidence="6">The sequence shown here is derived from an EMBL/GenBank/DDBJ whole genome shotgun (WGS) entry which is preliminary data.</text>
</comment>
<dbReference type="CDD" id="cd03784">
    <property type="entry name" value="GT1_Gtf-like"/>
    <property type="match status" value="1"/>
</dbReference>
<evidence type="ECO:0000256" key="1">
    <source>
        <dbReference type="ARBA" id="ARBA00006962"/>
    </source>
</evidence>
<keyword evidence="7" id="KW-1185">Reference proteome</keyword>
<evidence type="ECO:0000259" key="5">
    <source>
        <dbReference type="Pfam" id="PF21036"/>
    </source>
</evidence>
<dbReference type="RefSeq" id="WP_387701377.1">
    <property type="nucleotide sequence ID" value="NZ_JBIAMX010000011.1"/>
</dbReference>
<proteinExistence type="inferred from homology"/>
<dbReference type="PANTHER" id="PTHR48050:SF13">
    <property type="entry name" value="STEROL 3-BETA-GLUCOSYLTRANSFERASE UGT80A2"/>
    <property type="match status" value="1"/>
</dbReference>
<reference evidence="6 7" key="1">
    <citation type="submission" date="2024-10" db="EMBL/GenBank/DDBJ databases">
        <title>The Natural Products Discovery Center: Release of the First 8490 Sequenced Strains for Exploring Actinobacteria Biosynthetic Diversity.</title>
        <authorList>
            <person name="Kalkreuter E."/>
            <person name="Kautsar S.A."/>
            <person name="Yang D."/>
            <person name="Bader C.D."/>
            <person name="Teijaro C.N."/>
            <person name="Fluegel L."/>
            <person name="Davis C.M."/>
            <person name="Simpson J.R."/>
            <person name="Lauterbach L."/>
            <person name="Steele A.D."/>
            <person name="Gui C."/>
            <person name="Meng S."/>
            <person name="Li G."/>
            <person name="Viehrig K."/>
            <person name="Ye F."/>
            <person name="Su P."/>
            <person name="Kiefer A.F."/>
            <person name="Nichols A."/>
            <person name="Cepeda A.J."/>
            <person name="Yan W."/>
            <person name="Fan B."/>
            <person name="Jiang Y."/>
            <person name="Adhikari A."/>
            <person name="Zheng C.-J."/>
            <person name="Schuster L."/>
            <person name="Cowan T.M."/>
            <person name="Smanski M.J."/>
            <person name="Chevrette M.G."/>
            <person name="De Carvalho L.P.S."/>
            <person name="Shen B."/>
        </authorList>
    </citation>
    <scope>NUCLEOTIDE SEQUENCE [LARGE SCALE GENOMIC DNA]</scope>
    <source>
        <strain evidence="6 7">NPDC004045</strain>
    </source>
</reference>
<comment type="similarity">
    <text evidence="1">Belongs to the glycosyltransferase 28 family.</text>
</comment>
<evidence type="ECO:0000256" key="3">
    <source>
        <dbReference type="ARBA" id="ARBA00022679"/>
    </source>
</evidence>
<name>A0ABW6PRN9_9NOCA</name>
<dbReference type="Proteomes" id="UP001601444">
    <property type="component" value="Unassembled WGS sequence"/>
</dbReference>
<feature type="domain" description="Erythromycin biosynthesis protein CIII-like C-terminal" evidence="4">
    <location>
        <begin position="225"/>
        <end position="360"/>
    </location>
</feature>
<dbReference type="Pfam" id="PF06722">
    <property type="entry name" value="EryCIII-like_C"/>
    <property type="match status" value="1"/>
</dbReference>
<evidence type="ECO:0000313" key="7">
    <source>
        <dbReference type="Proteomes" id="UP001601444"/>
    </source>
</evidence>
<evidence type="ECO:0000313" key="6">
    <source>
        <dbReference type="EMBL" id="MFF0544888.1"/>
    </source>
</evidence>
<dbReference type="EMBL" id="JBIAMX010000011">
    <property type="protein sequence ID" value="MFF0544888.1"/>
    <property type="molecule type" value="Genomic_DNA"/>
</dbReference>
<keyword evidence="3" id="KW-0808">Transferase</keyword>
<dbReference type="PANTHER" id="PTHR48050">
    <property type="entry name" value="STEROL 3-BETA-GLUCOSYLTRANSFERASE"/>
    <property type="match status" value="1"/>
</dbReference>
<dbReference type="Pfam" id="PF21036">
    <property type="entry name" value="EryCIII-like_N"/>
    <property type="match status" value="1"/>
</dbReference>
<dbReference type="InterPro" id="IPR002213">
    <property type="entry name" value="UDP_glucos_trans"/>
</dbReference>
<keyword evidence="2" id="KW-0328">Glycosyltransferase</keyword>
<organism evidence="6 7">
    <name type="scientific">Nocardia thailandica</name>
    <dbReference type="NCBI Taxonomy" id="257275"/>
    <lineage>
        <taxon>Bacteria</taxon>
        <taxon>Bacillati</taxon>
        <taxon>Actinomycetota</taxon>
        <taxon>Actinomycetes</taxon>
        <taxon>Mycobacteriales</taxon>
        <taxon>Nocardiaceae</taxon>
        <taxon>Nocardia</taxon>
    </lineage>
</organism>
<feature type="domain" description="Erythromycin biosynthesis protein CIII-like N-terminal" evidence="5">
    <location>
        <begin position="25"/>
        <end position="209"/>
    </location>
</feature>